<evidence type="ECO:0000313" key="2">
    <source>
        <dbReference type="EMBL" id="KAG0588223.1"/>
    </source>
</evidence>
<evidence type="ECO:0000313" key="3">
    <source>
        <dbReference type="Proteomes" id="UP000822688"/>
    </source>
</evidence>
<keyword evidence="3" id="KW-1185">Reference proteome</keyword>
<dbReference type="EMBL" id="CM026422">
    <property type="protein sequence ID" value="KAG0588223.1"/>
    <property type="molecule type" value="Genomic_DNA"/>
</dbReference>
<protein>
    <submittedName>
        <fullName evidence="2">Uncharacterized protein</fullName>
    </submittedName>
</protein>
<feature type="compositionally biased region" description="Basic and acidic residues" evidence="1">
    <location>
        <begin position="49"/>
        <end position="65"/>
    </location>
</feature>
<gene>
    <name evidence="2" type="ORF">KC19_2G226600</name>
</gene>
<reference evidence="2" key="1">
    <citation type="submission" date="2020-06" db="EMBL/GenBank/DDBJ databases">
        <title>WGS assembly of Ceratodon purpureus strain R40.</title>
        <authorList>
            <person name="Carey S.B."/>
            <person name="Jenkins J."/>
            <person name="Shu S."/>
            <person name="Lovell J.T."/>
            <person name="Sreedasyam A."/>
            <person name="Maumus F."/>
            <person name="Tiley G.P."/>
            <person name="Fernandez-Pozo N."/>
            <person name="Barry K."/>
            <person name="Chen C."/>
            <person name="Wang M."/>
            <person name="Lipzen A."/>
            <person name="Daum C."/>
            <person name="Saski C.A."/>
            <person name="Payton A.C."/>
            <person name="Mcbreen J.C."/>
            <person name="Conrad R.E."/>
            <person name="Kollar L.M."/>
            <person name="Olsson S."/>
            <person name="Huttunen S."/>
            <person name="Landis J.B."/>
            <person name="Wickett N.J."/>
            <person name="Johnson M.G."/>
            <person name="Rensing S.A."/>
            <person name="Grimwood J."/>
            <person name="Schmutz J."/>
            <person name="Mcdaniel S.F."/>
        </authorList>
    </citation>
    <scope>NUCLEOTIDE SEQUENCE</scope>
    <source>
        <strain evidence="2">R40</strain>
    </source>
</reference>
<proteinExistence type="predicted"/>
<feature type="region of interest" description="Disordered" evidence="1">
    <location>
        <begin position="41"/>
        <end position="65"/>
    </location>
</feature>
<accession>A0A8T0J0P6</accession>
<sequence length="93" mass="9739">MHQSVGFFTCVSLWDDQASSLRNLQSVSVAAGLVCGSRIHVSSNNPGTRGREGAGNDDEGCKIHEDEGDIGAYQAGLVRAASHYGQTSRGEAS</sequence>
<organism evidence="2 3">
    <name type="scientific">Ceratodon purpureus</name>
    <name type="common">Fire moss</name>
    <name type="synonym">Dicranum purpureum</name>
    <dbReference type="NCBI Taxonomy" id="3225"/>
    <lineage>
        <taxon>Eukaryota</taxon>
        <taxon>Viridiplantae</taxon>
        <taxon>Streptophyta</taxon>
        <taxon>Embryophyta</taxon>
        <taxon>Bryophyta</taxon>
        <taxon>Bryophytina</taxon>
        <taxon>Bryopsida</taxon>
        <taxon>Dicranidae</taxon>
        <taxon>Pseudoditrichales</taxon>
        <taxon>Ditrichaceae</taxon>
        <taxon>Ceratodon</taxon>
    </lineage>
</organism>
<dbReference type="Proteomes" id="UP000822688">
    <property type="component" value="Chromosome 2"/>
</dbReference>
<name>A0A8T0J0P6_CERPU</name>
<evidence type="ECO:0000256" key="1">
    <source>
        <dbReference type="SAM" id="MobiDB-lite"/>
    </source>
</evidence>
<comment type="caution">
    <text evidence="2">The sequence shown here is derived from an EMBL/GenBank/DDBJ whole genome shotgun (WGS) entry which is preliminary data.</text>
</comment>
<dbReference type="AlphaFoldDB" id="A0A8T0J0P6"/>